<accession>A0A5P8P1G8</accession>
<protein>
    <submittedName>
        <fullName evidence="1">Uncharacterized protein</fullName>
    </submittedName>
</protein>
<sequence>MNRIEKYAHLDIELPELPEVLLNTIQSEILEIMCVDKNCDKFKKVCLEYPVLKDAVYVVFSNYVKKSDHKYEKFIFLGEKGNELCDLSGRDFELYGLLKCVSIPHTQEYCDFKKYS</sequence>
<evidence type="ECO:0000313" key="2">
    <source>
        <dbReference type="Proteomes" id="UP000326944"/>
    </source>
</evidence>
<proteinExistence type="predicted"/>
<organism evidence="1 2">
    <name type="scientific">Sulfurimonas lithotrophica</name>
    <dbReference type="NCBI Taxonomy" id="2590022"/>
    <lineage>
        <taxon>Bacteria</taxon>
        <taxon>Pseudomonadati</taxon>
        <taxon>Campylobacterota</taxon>
        <taxon>Epsilonproteobacteria</taxon>
        <taxon>Campylobacterales</taxon>
        <taxon>Sulfurimonadaceae</taxon>
        <taxon>Sulfurimonas</taxon>
    </lineage>
</organism>
<dbReference type="AlphaFoldDB" id="A0A5P8P1G8"/>
<keyword evidence="2" id="KW-1185">Reference proteome</keyword>
<name>A0A5P8P1G8_9BACT</name>
<gene>
    <name evidence="1" type="ORF">FJR48_07075</name>
</gene>
<dbReference type="Proteomes" id="UP000326944">
    <property type="component" value="Chromosome"/>
</dbReference>
<dbReference type="OrthoDB" id="5334368at2"/>
<dbReference type="RefSeq" id="WP_152307449.1">
    <property type="nucleotide sequence ID" value="NZ_CP043617.1"/>
</dbReference>
<evidence type="ECO:0000313" key="1">
    <source>
        <dbReference type="EMBL" id="QFR49505.1"/>
    </source>
</evidence>
<reference evidence="1 2" key="1">
    <citation type="submission" date="2019-09" db="EMBL/GenBank/DDBJ databases">
        <title>Sulfurimonas gotlandica sp. nov., a chemoautotrophic and psychrotolerant epsilonproteobacterium isolated from a pelagic redoxcline, and an emended description of the genus Sulfurimonas.</title>
        <authorList>
            <person name="Wang S."/>
            <person name="Jiang L."/>
            <person name="Shao S."/>
        </authorList>
    </citation>
    <scope>NUCLEOTIDE SEQUENCE [LARGE SCALE GENOMIC DNA]</scope>
    <source>
        <strain evidence="1 2">GYSZ_1</strain>
    </source>
</reference>
<dbReference type="KEGG" id="sulg:FJR48_07075"/>
<dbReference type="EMBL" id="CP043617">
    <property type="protein sequence ID" value="QFR49505.1"/>
    <property type="molecule type" value="Genomic_DNA"/>
</dbReference>